<feature type="binding site" description="axial binding residue" evidence="9">
    <location>
        <position position="452"/>
    </location>
    <ligand>
        <name>heme</name>
        <dbReference type="ChEBI" id="CHEBI:30413"/>
    </ligand>
    <ligandPart>
        <name>Fe</name>
        <dbReference type="ChEBI" id="CHEBI:18248"/>
    </ligandPart>
</feature>
<dbReference type="InterPro" id="IPR002401">
    <property type="entry name" value="Cyt_P450_E_grp-I"/>
</dbReference>
<comment type="caution">
    <text evidence="11">The sequence shown here is derived from an EMBL/GenBank/DDBJ whole genome shotgun (WGS) entry which is preliminary data.</text>
</comment>
<keyword evidence="7 10" id="KW-0503">Monooxygenase</keyword>
<comment type="cofactor">
    <cofactor evidence="1 9">
        <name>heme</name>
        <dbReference type="ChEBI" id="CHEBI:30413"/>
    </cofactor>
</comment>
<comment type="similarity">
    <text evidence="2 10">Belongs to the cytochrome P450 family.</text>
</comment>
<dbReference type="PROSITE" id="PS00086">
    <property type="entry name" value="CYTOCHROME_P450"/>
    <property type="match status" value="1"/>
</dbReference>
<evidence type="ECO:0000313" key="12">
    <source>
        <dbReference type="EMBL" id="CAF3648483.1"/>
    </source>
</evidence>
<organism evidence="11 13">
    <name type="scientific">Didymodactylos carnosus</name>
    <dbReference type="NCBI Taxonomy" id="1234261"/>
    <lineage>
        <taxon>Eukaryota</taxon>
        <taxon>Metazoa</taxon>
        <taxon>Spiralia</taxon>
        <taxon>Gnathifera</taxon>
        <taxon>Rotifera</taxon>
        <taxon>Eurotatoria</taxon>
        <taxon>Bdelloidea</taxon>
        <taxon>Philodinida</taxon>
        <taxon>Philodinidae</taxon>
        <taxon>Didymodactylos</taxon>
    </lineage>
</organism>
<dbReference type="PANTHER" id="PTHR24302">
    <property type="entry name" value="CYTOCHROME P450 FAMILY 3"/>
    <property type="match status" value="1"/>
</dbReference>
<dbReference type="SUPFAM" id="SSF48264">
    <property type="entry name" value="Cytochrome P450"/>
    <property type="match status" value="1"/>
</dbReference>
<dbReference type="Gene3D" id="1.10.630.10">
    <property type="entry name" value="Cytochrome P450"/>
    <property type="match status" value="1"/>
</dbReference>
<evidence type="ECO:0000256" key="4">
    <source>
        <dbReference type="ARBA" id="ARBA00022723"/>
    </source>
</evidence>
<dbReference type="InterPro" id="IPR017972">
    <property type="entry name" value="Cyt_P450_CS"/>
</dbReference>
<evidence type="ECO:0000256" key="7">
    <source>
        <dbReference type="ARBA" id="ARBA00023033"/>
    </source>
</evidence>
<dbReference type="GO" id="GO:0020037">
    <property type="term" value="F:heme binding"/>
    <property type="evidence" value="ECO:0007669"/>
    <property type="project" value="InterPro"/>
</dbReference>
<evidence type="ECO:0000313" key="11">
    <source>
        <dbReference type="EMBL" id="CAF0863732.1"/>
    </source>
</evidence>
<name>A0A8S2D2Q6_9BILA</name>
<evidence type="ECO:0008006" key="14">
    <source>
        <dbReference type="Google" id="ProtNLM"/>
    </source>
</evidence>
<evidence type="ECO:0000256" key="9">
    <source>
        <dbReference type="PIRSR" id="PIRSR602401-1"/>
    </source>
</evidence>
<dbReference type="PRINTS" id="PR00385">
    <property type="entry name" value="P450"/>
</dbReference>
<evidence type="ECO:0000256" key="10">
    <source>
        <dbReference type="RuleBase" id="RU000461"/>
    </source>
</evidence>
<dbReference type="AlphaFoldDB" id="A0A8S2D2Q6"/>
<keyword evidence="6 9" id="KW-0408">Iron</keyword>
<dbReference type="EMBL" id="CAJNOK010002524">
    <property type="protein sequence ID" value="CAF0863732.1"/>
    <property type="molecule type" value="Genomic_DNA"/>
</dbReference>
<dbReference type="GO" id="GO:0005506">
    <property type="term" value="F:iron ion binding"/>
    <property type="evidence" value="ECO:0007669"/>
    <property type="project" value="InterPro"/>
</dbReference>
<dbReference type="Pfam" id="PF00067">
    <property type="entry name" value="p450"/>
    <property type="match status" value="1"/>
</dbReference>
<dbReference type="InterPro" id="IPR001128">
    <property type="entry name" value="Cyt_P450"/>
</dbReference>
<dbReference type="InterPro" id="IPR050705">
    <property type="entry name" value="Cytochrome_P450_3A"/>
</dbReference>
<dbReference type="GO" id="GO:0016705">
    <property type="term" value="F:oxidoreductase activity, acting on paired donors, with incorporation or reduction of molecular oxygen"/>
    <property type="evidence" value="ECO:0007669"/>
    <property type="project" value="InterPro"/>
</dbReference>
<dbReference type="GO" id="GO:0008395">
    <property type="term" value="F:steroid hydroxylase activity"/>
    <property type="evidence" value="ECO:0007669"/>
    <property type="project" value="TreeGrafter"/>
</dbReference>
<evidence type="ECO:0000256" key="3">
    <source>
        <dbReference type="ARBA" id="ARBA00022617"/>
    </source>
</evidence>
<evidence type="ECO:0000256" key="5">
    <source>
        <dbReference type="ARBA" id="ARBA00023002"/>
    </source>
</evidence>
<sequence length="506" mass="59300">SRYQYFKSRNIPTPKLEFFYGNLKILWNSKLLSRQLQSWTKEFGKIYGLFEGSLPVYVVSDVDFLHEVFIKQFSNFNGRKPNMFSTKSNSEFVHLFDAHNLRWKRQRLVINPTFSAVKLKQMSPLVNDSINELMKKVADFAEKNEEFNIYSLYKRMTMDVICKCAFGIDTNMQNDLENIYLKKIEKIFEIDLNKSPIGKFTALLPELKPLFFHIFYLINVVTKLTNKLFPSTRKYFEQQAAVWLIEQLDKIIEMRSENSKKRLDLLQLMLDAATQNKAATLDLQQNDRESIVPKKLTYTEVKINVFLFMLAGYETTSTSLAYSTYILAQHPEVQEKLRSETQRYLENNEKDGNQPDYDIVSNMEYMDLFIKEVLRMYPIGIAATNRQCEKDTEVCGHKIAKGCIIQPDVYSIHYDSDLWGPEDVYSFVPERHLVKHRHPMAYMPFGCGPRNCVGMRFALMEMKILLTKLLKEYKIIKTTTLESNFNIEEIASIIAPKEIWVKLEKL</sequence>
<evidence type="ECO:0000313" key="13">
    <source>
        <dbReference type="Proteomes" id="UP000677228"/>
    </source>
</evidence>
<keyword evidence="3 9" id="KW-0349">Heme</keyword>
<evidence type="ECO:0000256" key="1">
    <source>
        <dbReference type="ARBA" id="ARBA00001971"/>
    </source>
</evidence>
<dbReference type="CDD" id="cd11055">
    <property type="entry name" value="CYP3A-like"/>
    <property type="match status" value="1"/>
</dbReference>
<protein>
    <recommendedName>
        <fullName evidence="14">Cytochrome P450</fullName>
    </recommendedName>
</protein>
<proteinExistence type="inferred from homology"/>
<reference evidence="11" key="1">
    <citation type="submission" date="2021-02" db="EMBL/GenBank/DDBJ databases">
        <authorList>
            <person name="Nowell W R."/>
        </authorList>
    </citation>
    <scope>NUCLEOTIDE SEQUENCE</scope>
</reference>
<accession>A0A8S2D2Q6</accession>
<evidence type="ECO:0000256" key="6">
    <source>
        <dbReference type="ARBA" id="ARBA00023004"/>
    </source>
</evidence>
<dbReference type="PRINTS" id="PR00463">
    <property type="entry name" value="EP450I"/>
</dbReference>
<keyword evidence="4 9" id="KW-0479">Metal-binding</keyword>
<dbReference type="FunFam" id="1.10.630.10:FF:000182">
    <property type="entry name" value="Cytochrome P450 3A4"/>
    <property type="match status" value="1"/>
</dbReference>
<evidence type="ECO:0000256" key="2">
    <source>
        <dbReference type="ARBA" id="ARBA00010617"/>
    </source>
</evidence>
<dbReference type="InterPro" id="IPR036396">
    <property type="entry name" value="Cyt_P450_sf"/>
</dbReference>
<comment type="function">
    <text evidence="8">Cytochromes P450 are a group of heme-thiolate monooxygenases. They oxidize a variety of structurally unrelated compounds, including steroids, fatty acids, and xenobiotics.</text>
</comment>
<feature type="non-terminal residue" evidence="11">
    <location>
        <position position="506"/>
    </location>
</feature>
<keyword evidence="5 10" id="KW-0560">Oxidoreductase</keyword>
<dbReference type="Proteomes" id="UP000677228">
    <property type="component" value="Unassembled WGS sequence"/>
</dbReference>
<dbReference type="EMBL" id="CAJOBA010002524">
    <property type="protein sequence ID" value="CAF3648483.1"/>
    <property type="molecule type" value="Genomic_DNA"/>
</dbReference>
<evidence type="ECO:0000256" key="8">
    <source>
        <dbReference type="ARBA" id="ARBA00043906"/>
    </source>
</evidence>
<dbReference type="Proteomes" id="UP000682733">
    <property type="component" value="Unassembled WGS sequence"/>
</dbReference>
<dbReference type="PANTHER" id="PTHR24302:SF15">
    <property type="entry name" value="FATTY-ACID PEROXYGENASE"/>
    <property type="match status" value="1"/>
</dbReference>
<gene>
    <name evidence="11" type="ORF">OVA965_LOCUS7765</name>
    <name evidence="12" type="ORF">TMI583_LOCUS7760</name>
</gene>